<feature type="compositionally biased region" description="Basic and acidic residues" evidence="1">
    <location>
        <begin position="7"/>
        <end position="38"/>
    </location>
</feature>
<dbReference type="AlphaFoldDB" id="A0A0F9PX24"/>
<evidence type="ECO:0000256" key="1">
    <source>
        <dbReference type="SAM" id="MobiDB-lite"/>
    </source>
</evidence>
<accession>A0A0F9PX24</accession>
<gene>
    <name evidence="2" type="ORF">LCGC14_0845680</name>
</gene>
<name>A0A0F9PX24_9ZZZZ</name>
<organism evidence="2">
    <name type="scientific">marine sediment metagenome</name>
    <dbReference type="NCBI Taxonomy" id="412755"/>
    <lineage>
        <taxon>unclassified sequences</taxon>
        <taxon>metagenomes</taxon>
        <taxon>ecological metagenomes</taxon>
    </lineage>
</organism>
<reference evidence="2" key="1">
    <citation type="journal article" date="2015" name="Nature">
        <title>Complex archaea that bridge the gap between prokaryotes and eukaryotes.</title>
        <authorList>
            <person name="Spang A."/>
            <person name="Saw J.H."/>
            <person name="Jorgensen S.L."/>
            <person name="Zaremba-Niedzwiedzka K."/>
            <person name="Martijn J."/>
            <person name="Lind A.E."/>
            <person name="van Eijk R."/>
            <person name="Schleper C."/>
            <person name="Guy L."/>
            <person name="Ettema T.J."/>
        </authorList>
    </citation>
    <scope>NUCLEOTIDE SEQUENCE</scope>
</reference>
<sequence length="310" mass="36271">MTTELSEAQKESLRKEAKLGRGTRAERETLREQARGVRREREAKEIEAVEYGQSLWDILTEQVEAGEILPERRLEIWQQTSDYVLEKGLTPALPYFTYIRDVYPGVLEERKSLEDYERIKPTYLASTDMSYWDKVKALVRLHPQGARADIFRQIKNEVFPTITEKDIDPGILRSYRSRYEKSVTDEPYAQWLIHQGLASLEGRAGAGDGDSERFGGRTTARPEGFEFEPAFEKERLGLGGSQIWKNWYEARFGLQIRRFKGQVEDQTEETWAAFLKKQTPKLREEWWKVGAFRRGERPSVQQPRIRTVRF</sequence>
<proteinExistence type="predicted"/>
<evidence type="ECO:0000313" key="2">
    <source>
        <dbReference type="EMBL" id="KKN29262.1"/>
    </source>
</evidence>
<comment type="caution">
    <text evidence="2">The sequence shown here is derived from an EMBL/GenBank/DDBJ whole genome shotgun (WGS) entry which is preliminary data.</text>
</comment>
<dbReference type="EMBL" id="LAZR01002498">
    <property type="protein sequence ID" value="KKN29262.1"/>
    <property type="molecule type" value="Genomic_DNA"/>
</dbReference>
<feature type="region of interest" description="Disordered" evidence="1">
    <location>
        <begin position="1"/>
        <end position="38"/>
    </location>
</feature>
<protein>
    <submittedName>
        <fullName evidence="2">Uncharacterized protein</fullName>
    </submittedName>
</protein>